<evidence type="ECO:0000313" key="3">
    <source>
        <dbReference type="EMBL" id="CUN79456.1"/>
    </source>
</evidence>
<feature type="domain" description="SpoVT-AbrB" evidence="2">
    <location>
        <begin position="16"/>
        <end position="59"/>
    </location>
</feature>
<dbReference type="AlphaFoldDB" id="A0A173ZVL7"/>
<evidence type="ECO:0000259" key="2">
    <source>
        <dbReference type="PROSITE" id="PS51740"/>
    </source>
</evidence>
<gene>
    <name evidence="3" type="ORF">ERS852476_01105</name>
</gene>
<name>A0A173ZVL7_9FIRM</name>
<sequence>MATATIPLKGSASMESKKVSISSKRQITIPQKFFTLLGFNTEAECIMRGNELILRPVKENTSGEFAEQILADLIRQGYSGEELLEKFKQAQRKVRPAVEAMLAEADRVAESKSGGYSLEDVFGTEDEK</sequence>
<evidence type="ECO:0000256" key="1">
    <source>
        <dbReference type="PROSITE-ProRule" id="PRU01076"/>
    </source>
</evidence>
<dbReference type="PROSITE" id="PS51740">
    <property type="entry name" value="SPOVT_ABRB"/>
    <property type="match status" value="1"/>
</dbReference>
<proteinExistence type="predicted"/>
<dbReference type="SUPFAM" id="SSF89447">
    <property type="entry name" value="AbrB/MazE/MraZ-like"/>
    <property type="match status" value="1"/>
</dbReference>
<evidence type="ECO:0000313" key="4">
    <source>
        <dbReference type="Proteomes" id="UP000095645"/>
    </source>
</evidence>
<accession>A0A173ZVL7</accession>
<dbReference type="RefSeq" id="WP_055057676.1">
    <property type="nucleotide sequence ID" value="NZ_CYZP01000007.1"/>
</dbReference>
<keyword evidence="1" id="KW-0238">DNA-binding</keyword>
<dbReference type="EMBL" id="CYZP01000007">
    <property type="protein sequence ID" value="CUN79456.1"/>
    <property type="molecule type" value="Genomic_DNA"/>
</dbReference>
<dbReference type="InterPro" id="IPR037914">
    <property type="entry name" value="SpoVT-AbrB_sf"/>
</dbReference>
<reference evidence="3 4" key="1">
    <citation type="submission" date="2015-09" db="EMBL/GenBank/DDBJ databases">
        <authorList>
            <consortium name="Pathogen Informatics"/>
        </authorList>
    </citation>
    <scope>NUCLEOTIDE SEQUENCE [LARGE SCALE GENOMIC DNA]</scope>
    <source>
        <strain evidence="3 4">2789STDY5834861</strain>
    </source>
</reference>
<protein>
    <recommendedName>
        <fullName evidence="2">SpoVT-AbrB domain-containing protein</fullName>
    </recommendedName>
</protein>
<dbReference type="InterPro" id="IPR007159">
    <property type="entry name" value="SpoVT-AbrB_dom"/>
</dbReference>
<dbReference type="Proteomes" id="UP000095645">
    <property type="component" value="Unassembled WGS sequence"/>
</dbReference>
<organism evidence="3 4">
    <name type="scientific">Blautia obeum</name>
    <dbReference type="NCBI Taxonomy" id="40520"/>
    <lineage>
        <taxon>Bacteria</taxon>
        <taxon>Bacillati</taxon>
        <taxon>Bacillota</taxon>
        <taxon>Clostridia</taxon>
        <taxon>Lachnospirales</taxon>
        <taxon>Lachnospiraceae</taxon>
        <taxon>Blautia</taxon>
    </lineage>
</organism>
<dbReference type="GO" id="GO:0003677">
    <property type="term" value="F:DNA binding"/>
    <property type="evidence" value="ECO:0007669"/>
    <property type="project" value="UniProtKB-UniRule"/>
</dbReference>